<feature type="transmembrane region" description="Helical" evidence="2">
    <location>
        <begin position="426"/>
        <end position="445"/>
    </location>
</feature>
<evidence type="ECO:0000256" key="1">
    <source>
        <dbReference type="SAM" id="MobiDB-lite"/>
    </source>
</evidence>
<reference evidence="6" key="1">
    <citation type="journal article" date="2019" name="Int. J. Syst. Evol. Microbiol.">
        <title>The Global Catalogue of Microorganisms (GCM) 10K type strain sequencing project: providing services to taxonomists for standard genome sequencing and annotation.</title>
        <authorList>
            <consortium name="The Broad Institute Genomics Platform"/>
            <consortium name="The Broad Institute Genome Sequencing Center for Infectious Disease"/>
            <person name="Wu L."/>
            <person name="Ma J."/>
        </authorList>
    </citation>
    <scope>NUCLEOTIDE SEQUENCE [LARGE SCALE GENOMIC DNA]</scope>
    <source>
        <strain evidence="6">KCTC 42441</strain>
    </source>
</reference>
<keyword evidence="6" id="KW-1185">Reference proteome</keyword>
<keyword evidence="2" id="KW-0472">Membrane</keyword>
<evidence type="ECO:0000313" key="6">
    <source>
        <dbReference type="Proteomes" id="UP001595705"/>
    </source>
</evidence>
<organism evidence="5 6">
    <name type="scientific">Luteimonas soli</name>
    <dbReference type="NCBI Taxonomy" id="1648966"/>
    <lineage>
        <taxon>Bacteria</taxon>
        <taxon>Pseudomonadati</taxon>
        <taxon>Pseudomonadota</taxon>
        <taxon>Gammaproteobacteria</taxon>
        <taxon>Lysobacterales</taxon>
        <taxon>Lysobacteraceae</taxon>
        <taxon>Luteimonas</taxon>
    </lineage>
</organism>
<keyword evidence="2" id="KW-1133">Transmembrane helix</keyword>
<feature type="region of interest" description="Disordered" evidence="1">
    <location>
        <begin position="202"/>
        <end position="229"/>
    </location>
</feature>
<keyword evidence="3" id="KW-0732">Signal</keyword>
<dbReference type="InterPro" id="IPR057840">
    <property type="entry name" value="FimV_N"/>
</dbReference>
<proteinExistence type="predicted"/>
<comment type="caution">
    <text evidence="5">The sequence shown here is derived from an EMBL/GenBank/DDBJ whole genome shotgun (WGS) entry which is preliminary data.</text>
</comment>
<feature type="region of interest" description="Disordered" evidence="1">
    <location>
        <begin position="453"/>
        <end position="507"/>
    </location>
</feature>
<gene>
    <name evidence="5" type="ORF">ACFONC_03500</name>
</gene>
<evidence type="ECO:0000259" key="4">
    <source>
        <dbReference type="Pfam" id="PF25800"/>
    </source>
</evidence>
<protein>
    <submittedName>
        <fullName evidence="5">FimV family protein</fullName>
    </submittedName>
</protein>
<dbReference type="EMBL" id="JBHRYA010000003">
    <property type="protein sequence ID" value="MFC3715216.1"/>
    <property type="molecule type" value="Genomic_DNA"/>
</dbReference>
<accession>A0ABV7XGC9</accession>
<sequence>MSLFAFAALAVSLPVSALELDRIEVKSGIGQPLLAEIPVVSADSSELQKLQARLASPATFARIGLERPRGVVASLQFRLARDARGKPVIRVTSTVPVERDFLTFLVQVDWGEGRMVREYSLSLSAPDTLASPMPPRIEAPRMAMPNTIMRAPGPTAISSAIPLATDVQAADVTAPSAVGAAAAPIPLAAPAVAPVPAAAKPVAPAAQPAPPSRHEAGQGRKPESGDYGPIRAGDTLSAIAGTFADDRHTLNQAMLALLRVNPDAFIAGNINLLRRGAILRAPQPEELSRYSAAEATAMVREQIRSWREGRPVPPQPAALPPATTYGADTAPATKAPRVAAPRLEISPGPDDALFPKPAAAAGAGAGFDEPQAFIAGPGEPQTARDAEIMELRARVSELDQLQQQQQALLALKNKELAARPASRAGAWPWLATAFAMLMPIAWWLGRRGRGPGLPRAGDHGAPGVSAAGDEEVNGNEPVPVDEPGSAAPASPAWHSTARRTASVVADV</sequence>
<evidence type="ECO:0000313" key="5">
    <source>
        <dbReference type="EMBL" id="MFC3715216.1"/>
    </source>
</evidence>
<keyword evidence="2" id="KW-0812">Transmembrane</keyword>
<feature type="compositionally biased region" description="Basic and acidic residues" evidence="1">
    <location>
        <begin position="212"/>
        <end position="224"/>
    </location>
</feature>
<feature type="domain" description="FimV N-terminal" evidence="4">
    <location>
        <begin position="18"/>
        <end position="126"/>
    </location>
</feature>
<evidence type="ECO:0000256" key="3">
    <source>
        <dbReference type="SAM" id="SignalP"/>
    </source>
</evidence>
<dbReference type="Proteomes" id="UP001595705">
    <property type="component" value="Unassembled WGS sequence"/>
</dbReference>
<feature type="chain" id="PRO_5046438083" evidence="3">
    <location>
        <begin position="18"/>
        <end position="507"/>
    </location>
</feature>
<feature type="signal peptide" evidence="3">
    <location>
        <begin position="1"/>
        <end position="17"/>
    </location>
</feature>
<name>A0ABV7XGC9_9GAMM</name>
<dbReference type="RefSeq" id="WP_386742328.1">
    <property type="nucleotide sequence ID" value="NZ_JBHRYA010000003.1"/>
</dbReference>
<dbReference type="InterPro" id="IPR020012">
    <property type="entry name" value="LysM_FimV"/>
</dbReference>
<evidence type="ECO:0000256" key="2">
    <source>
        <dbReference type="SAM" id="Phobius"/>
    </source>
</evidence>
<dbReference type="Pfam" id="PF25800">
    <property type="entry name" value="FimV_N"/>
    <property type="match status" value="1"/>
</dbReference>
<dbReference type="NCBIfam" id="TIGR03505">
    <property type="entry name" value="FimV_core"/>
    <property type="match status" value="1"/>
</dbReference>